<dbReference type="EMBL" id="AEJF01000258">
    <property type="protein sequence ID" value="KLU20399.1"/>
    <property type="molecule type" value="Genomic_DNA"/>
</dbReference>
<dbReference type="OrthoDB" id="9798416at2"/>
<dbReference type="SUPFAM" id="SSF47413">
    <property type="entry name" value="lambda repressor-like DNA-binding domains"/>
    <property type="match status" value="1"/>
</dbReference>
<dbReference type="NCBIfam" id="TIGR02684">
    <property type="entry name" value="dnstrm_HI1420"/>
    <property type="match status" value="1"/>
</dbReference>
<dbReference type="Gene3D" id="1.10.260.40">
    <property type="entry name" value="lambda repressor-like DNA-binding domains"/>
    <property type="match status" value="1"/>
</dbReference>
<dbReference type="InterPro" id="IPR001387">
    <property type="entry name" value="Cro/C1-type_HTH"/>
</dbReference>
<dbReference type="RefSeq" id="WP_047898118.1">
    <property type="nucleotide sequence ID" value="NZ_AEJF01000258.1"/>
</dbReference>
<gene>
    <name evidence="1" type="ORF">EOS_41885</name>
</gene>
<dbReference type="InterPro" id="IPR014057">
    <property type="entry name" value="HI1420"/>
</dbReference>
<dbReference type="PANTHER" id="PTHR40275:SF1">
    <property type="entry name" value="SSL7038 PROTEIN"/>
    <property type="match status" value="1"/>
</dbReference>
<protein>
    <submittedName>
        <fullName evidence="1">Addiction module antitoxin</fullName>
    </submittedName>
</protein>
<dbReference type="AlphaFoldDB" id="A0A0J1CIJ4"/>
<dbReference type="PATRIC" id="fig|908627.4.peg.9419"/>
<proteinExistence type="predicted"/>
<dbReference type="GO" id="GO:0003677">
    <property type="term" value="F:DNA binding"/>
    <property type="evidence" value="ECO:0007669"/>
    <property type="project" value="InterPro"/>
</dbReference>
<dbReference type="Pfam" id="PF21716">
    <property type="entry name" value="dnstrm_HI1420"/>
    <property type="match status" value="1"/>
</dbReference>
<accession>A0A0J1CIJ4</accession>
<dbReference type="PANTHER" id="PTHR40275">
    <property type="entry name" value="SSL7038 PROTEIN"/>
    <property type="match status" value="1"/>
</dbReference>
<comment type="caution">
    <text evidence="1">The sequence shown here is derived from an EMBL/GenBank/DDBJ whole genome shotgun (WGS) entry which is preliminary data.</text>
</comment>
<dbReference type="CDD" id="cd00093">
    <property type="entry name" value="HTH_XRE"/>
    <property type="match status" value="1"/>
</dbReference>
<reference evidence="1 2" key="1">
    <citation type="journal article" date="2015" name="Genome Announc.">
        <title>Draft Genome Sequence of Burkholderia sp. Strain PML1(12), an Ectomycorrhizosphere-Inhabiting Bacterium with Effective Mineral-Weathering Ability.</title>
        <authorList>
            <person name="Uroz S."/>
            <person name="Oger P."/>
        </authorList>
    </citation>
    <scope>NUCLEOTIDE SEQUENCE [LARGE SCALE GENOMIC DNA]</scope>
    <source>
        <strain evidence="2">PML1(12)</strain>
    </source>
</reference>
<organism evidence="1 2">
    <name type="scientific">Caballeronia mineralivorans PML1(12)</name>
    <dbReference type="NCBI Taxonomy" id="908627"/>
    <lineage>
        <taxon>Bacteria</taxon>
        <taxon>Pseudomonadati</taxon>
        <taxon>Pseudomonadota</taxon>
        <taxon>Betaproteobacteria</taxon>
        <taxon>Burkholderiales</taxon>
        <taxon>Burkholderiaceae</taxon>
        <taxon>Caballeronia</taxon>
    </lineage>
</organism>
<dbReference type="InterPro" id="IPR010982">
    <property type="entry name" value="Lambda_DNA-bd_dom_sf"/>
</dbReference>
<keyword evidence="2" id="KW-1185">Reference proteome</keyword>
<evidence type="ECO:0000313" key="1">
    <source>
        <dbReference type="EMBL" id="KLU20399.1"/>
    </source>
</evidence>
<dbReference type="Proteomes" id="UP000035963">
    <property type="component" value="Unassembled WGS sequence"/>
</dbReference>
<evidence type="ECO:0000313" key="2">
    <source>
        <dbReference type="Proteomes" id="UP000035963"/>
    </source>
</evidence>
<sequence length="97" mass="10169">MSKIKISRFDIAEHLDSEEMIAEYINAALEEGDVDVLMAAISDVAKARGISKVAADAGVGRESLYKTLAGGTKPKAETVFKLLAALGVKLQAAPAHA</sequence>
<name>A0A0J1CIJ4_9BURK</name>